<gene>
    <name evidence="4" type="ORF">ACFQJ4_02955</name>
</gene>
<comment type="similarity">
    <text evidence="1">Belongs to the GSP E family.</text>
</comment>
<dbReference type="Pfam" id="PF23989">
    <property type="entry name" value="PilB3_C"/>
    <property type="match status" value="1"/>
</dbReference>
<dbReference type="Gene3D" id="3.40.50.300">
    <property type="entry name" value="P-loop containing nucleotide triphosphate hydrolases"/>
    <property type="match status" value="1"/>
</dbReference>
<feature type="compositionally biased region" description="Basic and acidic residues" evidence="2">
    <location>
        <begin position="9"/>
        <end position="50"/>
    </location>
</feature>
<feature type="domain" description="AAA+ ATPase" evidence="3">
    <location>
        <begin position="350"/>
        <end position="478"/>
    </location>
</feature>
<feature type="compositionally biased region" description="Acidic residues" evidence="2">
    <location>
        <begin position="661"/>
        <end position="689"/>
    </location>
</feature>
<feature type="compositionally biased region" description="Acidic residues" evidence="2">
    <location>
        <begin position="52"/>
        <end position="61"/>
    </location>
</feature>
<dbReference type="InterPro" id="IPR050921">
    <property type="entry name" value="T4SS_GSP_E_ATPase"/>
</dbReference>
<dbReference type="Proteomes" id="UP001596398">
    <property type="component" value="Unassembled WGS sequence"/>
</dbReference>
<reference evidence="4 5" key="1">
    <citation type="journal article" date="2019" name="Int. J. Syst. Evol. Microbiol.">
        <title>The Global Catalogue of Microorganisms (GCM) 10K type strain sequencing project: providing services to taxonomists for standard genome sequencing and annotation.</title>
        <authorList>
            <consortium name="The Broad Institute Genomics Platform"/>
            <consortium name="The Broad Institute Genome Sequencing Center for Infectious Disease"/>
            <person name="Wu L."/>
            <person name="Ma J."/>
        </authorList>
    </citation>
    <scope>NUCLEOTIDE SEQUENCE [LARGE SCALE GENOMIC DNA]</scope>
    <source>
        <strain evidence="4 5">DT85</strain>
    </source>
</reference>
<evidence type="ECO:0000313" key="5">
    <source>
        <dbReference type="Proteomes" id="UP001596398"/>
    </source>
</evidence>
<evidence type="ECO:0000313" key="4">
    <source>
        <dbReference type="EMBL" id="MFC7234269.1"/>
    </source>
</evidence>
<evidence type="ECO:0000256" key="2">
    <source>
        <dbReference type="SAM" id="MobiDB-lite"/>
    </source>
</evidence>
<dbReference type="Pfam" id="PF23990">
    <property type="entry name" value="PilB3_N"/>
    <property type="match status" value="1"/>
</dbReference>
<dbReference type="Pfam" id="PF00437">
    <property type="entry name" value="T2SSE"/>
    <property type="match status" value="1"/>
</dbReference>
<dbReference type="CDD" id="cd01130">
    <property type="entry name" value="VirB11-like_ATPase"/>
    <property type="match status" value="1"/>
</dbReference>
<dbReference type="RefSeq" id="WP_276235271.1">
    <property type="nucleotide sequence ID" value="NZ_CP119802.1"/>
</dbReference>
<dbReference type="InterPro" id="IPR056570">
    <property type="entry name" value="PilB3-like_N"/>
</dbReference>
<sequence length="689" mass="77224">MNEQENDSEEMRARHATRRTDGGDEPKQAVKRVEPAIRRVEDADLHRADAADAGEADGPDAAEDHDADPLDGEGTNWEVLREVRESFRAGDVEGPFETPTDAFLAESFFDFSYLDGGREVERYWVNEPFAYVAVMFDDDAKEYRYHVVEPTLDGFERYVREDLVTLLRHALMYIDLGAEENAASREEAFMNEAADLIREHAATVDPGTLHKVLYYLRRDFIHYGAIDAVMRDRAIEDISCDGTDVPVYVYHREYRDLRTNVSFGKRALTSFTVRLAQQAGKQLSVSNPLVDASLPDGSRLQLTMGGDVSTRGANFTIRKFADIPYTPVDLAGWNTFSLEQMAYFWLAIENNRSLVFAGGTGSGKTTSMNAVSFFIPPSSKVVTIEDTREIDLPHENWIQSVTRSSASGEGRGEVSMYNLLQAALRQRPEYLLVGEIRTEQKVALTFFQAMGTGHTAYTTIHADSIETVLSRLQNPPLSIPTQMLQDLDIVSVQRQTFIGDRRVRRNAGVYELGVAEDDPDEIAVNRVFEWDPTDDTHRELADSNVLAEIAHDRGWSDEELAAEIERRERVLAYLLDSGVSGYRAIAGTIHMYAKDPDYVIERLDAGALDPAALGEHVPLPEGFVEVEAPDRPPAPVASEAEAEIWNDLVREADRERRSVEVEPESEAASDGGEDDVNSLFDDHDDEERR</sequence>
<dbReference type="SMART" id="SM00382">
    <property type="entry name" value="AAA"/>
    <property type="match status" value="1"/>
</dbReference>
<dbReference type="InterPro" id="IPR001482">
    <property type="entry name" value="T2SS/T4SS_dom"/>
</dbReference>
<dbReference type="EMBL" id="JBHTAP010000001">
    <property type="protein sequence ID" value="MFC7234269.1"/>
    <property type="molecule type" value="Genomic_DNA"/>
</dbReference>
<dbReference type="PANTHER" id="PTHR30486">
    <property type="entry name" value="TWITCHING MOTILITY PROTEIN PILT"/>
    <property type="match status" value="1"/>
</dbReference>
<dbReference type="InterPro" id="IPR003593">
    <property type="entry name" value="AAA+_ATPase"/>
</dbReference>
<organism evidence="4 5">
    <name type="scientific">Halosegnis marinus</name>
    <dbReference type="NCBI Taxonomy" id="3034023"/>
    <lineage>
        <taxon>Archaea</taxon>
        <taxon>Methanobacteriati</taxon>
        <taxon>Methanobacteriota</taxon>
        <taxon>Stenosarchaea group</taxon>
        <taxon>Halobacteria</taxon>
        <taxon>Halobacteriales</taxon>
        <taxon>Natronomonadaceae</taxon>
        <taxon>Halosegnis</taxon>
    </lineage>
</organism>
<dbReference type="Gene3D" id="3.30.450.380">
    <property type="match status" value="1"/>
</dbReference>
<feature type="region of interest" description="Disordered" evidence="2">
    <location>
        <begin position="653"/>
        <end position="689"/>
    </location>
</feature>
<evidence type="ECO:0000259" key="3">
    <source>
        <dbReference type="SMART" id="SM00382"/>
    </source>
</evidence>
<proteinExistence type="inferred from homology"/>
<dbReference type="PANTHER" id="PTHR30486:SF6">
    <property type="entry name" value="TYPE IV PILUS RETRACTATION ATPASE PILT"/>
    <property type="match status" value="1"/>
</dbReference>
<comment type="caution">
    <text evidence="4">The sequence shown here is derived from an EMBL/GenBank/DDBJ whole genome shotgun (WGS) entry which is preliminary data.</text>
</comment>
<evidence type="ECO:0000256" key="1">
    <source>
        <dbReference type="ARBA" id="ARBA00006611"/>
    </source>
</evidence>
<dbReference type="InterPro" id="IPR056571">
    <property type="entry name" value="PilB3-like_C"/>
</dbReference>
<feature type="region of interest" description="Disordered" evidence="2">
    <location>
        <begin position="1"/>
        <end position="75"/>
    </location>
</feature>
<accession>A0ABD5ZL41</accession>
<dbReference type="InterPro" id="IPR027417">
    <property type="entry name" value="P-loop_NTPase"/>
</dbReference>
<name>A0ABD5ZL41_9EURY</name>
<dbReference type="GeneID" id="79265936"/>
<dbReference type="AlphaFoldDB" id="A0ABD5ZL41"/>
<protein>
    <submittedName>
        <fullName evidence="4">Type II/IV secretion system ATPase subunit</fullName>
    </submittedName>
</protein>
<dbReference type="SUPFAM" id="SSF52540">
    <property type="entry name" value="P-loop containing nucleoside triphosphate hydrolases"/>
    <property type="match status" value="1"/>
</dbReference>
<keyword evidence="5" id="KW-1185">Reference proteome</keyword>